<protein>
    <recommendedName>
        <fullName evidence="1">peptide chain release factor N(5)-glutamine methyltransferase</fullName>
        <ecNumber evidence="1">2.1.1.297</ecNumber>
    </recommendedName>
</protein>
<feature type="domain" description="Methyltransferase small" evidence="6">
    <location>
        <begin position="116"/>
        <end position="205"/>
    </location>
</feature>
<dbReference type="EC" id="2.1.1.297" evidence="1"/>
<evidence type="ECO:0000313" key="9">
    <source>
        <dbReference type="Proteomes" id="UP000823772"/>
    </source>
</evidence>
<dbReference type="NCBIfam" id="TIGR03534">
    <property type="entry name" value="RF_mod_PrmC"/>
    <property type="match status" value="1"/>
</dbReference>
<reference evidence="8" key="2">
    <citation type="journal article" date="2021" name="PeerJ">
        <title>Extensive microbial diversity within the chicken gut microbiome revealed by metagenomics and culture.</title>
        <authorList>
            <person name="Gilroy R."/>
            <person name="Ravi A."/>
            <person name="Getino M."/>
            <person name="Pursley I."/>
            <person name="Horton D.L."/>
            <person name="Alikhan N.F."/>
            <person name="Baker D."/>
            <person name="Gharbi K."/>
            <person name="Hall N."/>
            <person name="Watson M."/>
            <person name="Adriaenssens E.M."/>
            <person name="Foster-Nyarko E."/>
            <person name="Jarju S."/>
            <person name="Secka A."/>
            <person name="Antonio M."/>
            <person name="Oren A."/>
            <person name="Chaudhuri R.R."/>
            <person name="La Ragione R."/>
            <person name="Hildebrand F."/>
            <person name="Pallen M.J."/>
        </authorList>
    </citation>
    <scope>NUCLEOTIDE SEQUENCE</scope>
    <source>
        <strain evidence="8">B3-2255</strain>
    </source>
</reference>
<evidence type="ECO:0000313" key="8">
    <source>
        <dbReference type="EMBL" id="MBO8481899.1"/>
    </source>
</evidence>
<evidence type="ECO:0000259" key="6">
    <source>
        <dbReference type="Pfam" id="PF05175"/>
    </source>
</evidence>
<sequence>MPITLSRFVRDAVSRLSGCYPPEEAKSIVSALCCHILGVRQYTYITEPDFVIDATVAASLEEAMSRLLDMEPVQYVIGRSSFYGMSLRVCPSVLIPRPETEELCRLAIDSFKGVSGLRILDLCTGSGCIAWAMSANLPRSKVFGCDISMPALEVACSQSVDAPSPVFFRFDLLEGLSSLGACFPLTDKFDLILSNPPYVTGSEKSSMSRNVLDYEPDTALFVPDDDPLVFYRAISCMASRQLKQGGTGIVEINERFGTECLVLFEDAGFNDCEIIKDLNGKDRFCRFVR</sequence>
<dbReference type="SUPFAM" id="SSF53335">
    <property type="entry name" value="S-adenosyl-L-methionine-dependent methyltransferases"/>
    <property type="match status" value="1"/>
</dbReference>
<dbReference type="Proteomes" id="UP000823772">
    <property type="component" value="Unassembled WGS sequence"/>
</dbReference>
<dbReference type="InterPro" id="IPR029063">
    <property type="entry name" value="SAM-dependent_MTases_sf"/>
</dbReference>
<dbReference type="Pfam" id="PF05175">
    <property type="entry name" value="MTS"/>
    <property type="match status" value="1"/>
</dbReference>
<dbReference type="InterPro" id="IPR040758">
    <property type="entry name" value="PrmC_N"/>
</dbReference>
<dbReference type="EMBL" id="JADILY010000104">
    <property type="protein sequence ID" value="MBO8481899.1"/>
    <property type="molecule type" value="Genomic_DNA"/>
</dbReference>
<gene>
    <name evidence="8" type="primary">prmC</name>
    <name evidence="8" type="ORF">IAC87_05070</name>
</gene>
<dbReference type="InterPro" id="IPR002052">
    <property type="entry name" value="DNA_methylase_N6_adenine_CS"/>
</dbReference>
<reference evidence="8" key="1">
    <citation type="submission" date="2020-10" db="EMBL/GenBank/DDBJ databases">
        <authorList>
            <person name="Gilroy R."/>
        </authorList>
    </citation>
    <scope>NUCLEOTIDE SEQUENCE</scope>
    <source>
        <strain evidence="8">B3-2255</strain>
    </source>
</reference>
<dbReference type="InterPro" id="IPR019874">
    <property type="entry name" value="RF_methyltr_PrmC"/>
</dbReference>
<dbReference type="Gene3D" id="3.40.50.150">
    <property type="entry name" value="Vaccinia Virus protein VP39"/>
    <property type="match status" value="1"/>
</dbReference>
<dbReference type="InterPro" id="IPR004556">
    <property type="entry name" value="HemK-like"/>
</dbReference>
<evidence type="ECO:0000256" key="4">
    <source>
        <dbReference type="ARBA" id="ARBA00022691"/>
    </source>
</evidence>
<keyword evidence="4" id="KW-0949">S-adenosyl-L-methionine</keyword>
<evidence type="ECO:0000256" key="1">
    <source>
        <dbReference type="ARBA" id="ARBA00012771"/>
    </source>
</evidence>
<comment type="caution">
    <text evidence="8">The sequence shown here is derived from an EMBL/GenBank/DDBJ whole genome shotgun (WGS) entry which is preliminary data.</text>
</comment>
<dbReference type="NCBIfam" id="TIGR00536">
    <property type="entry name" value="hemK_fam"/>
    <property type="match status" value="1"/>
</dbReference>
<proteinExistence type="predicted"/>
<dbReference type="InterPro" id="IPR050320">
    <property type="entry name" value="N5-glutamine_MTase"/>
</dbReference>
<dbReference type="PANTHER" id="PTHR18895">
    <property type="entry name" value="HEMK METHYLTRANSFERASE"/>
    <property type="match status" value="1"/>
</dbReference>
<name>A0A9D9J184_9BACT</name>
<feature type="domain" description="Release factor glutamine methyltransferase N-terminal" evidence="7">
    <location>
        <begin position="10"/>
        <end position="78"/>
    </location>
</feature>
<dbReference type="AlphaFoldDB" id="A0A9D9J184"/>
<dbReference type="Gene3D" id="1.10.8.10">
    <property type="entry name" value="DNA helicase RuvA subunit, C-terminal domain"/>
    <property type="match status" value="1"/>
</dbReference>
<comment type="catalytic activity">
    <reaction evidence="5">
        <text>L-glutaminyl-[peptide chain release factor] + S-adenosyl-L-methionine = N(5)-methyl-L-glutaminyl-[peptide chain release factor] + S-adenosyl-L-homocysteine + H(+)</text>
        <dbReference type="Rhea" id="RHEA:42896"/>
        <dbReference type="Rhea" id="RHEA-COMP:10271"/>
        <dbReference type="Rhea" id="RHEA-COMP:10272"/>
        <dbReference type="ChEBI" id="CHEBI:15378"/>
        <dbReference type="ChEBI" id="CHEBI:30011"/>
        <dbReference type="ChEBI" id="CHEBI:57856"/>
        <dbReference type="ChEBI" id="CHEBI:59789"/>
        <dbReference type="ChEBI" id="CHEBI:61891"/>
        <dbReference type="EC" id="2.1.1.297"/>
    </reaction>
</comment>
<keyword evidence="3 8" id="KW-0808">Transferase</keyword>
<dbReference type="InterPro" id="IPR007848">
    <property type="entry name" value="Small_mtfrase_dom"/>
</dbReference>
<keyword evidence="2 8" id="KW-0489">Methyltransferase</keyword>
<organism evidence="8 9">
    <name type="scientific">Candidatus Merdivivens faecigallinarum</name>
    <dbReference type="NCBI Taxonomy" id="2840871"/>
    <lineage>
        <taxon>Bacteria</taxon>
        <taxon>Pseudomonadati</taxon>
        <taxon>Bacteroidota</taxon>
        <taxon>Bacteroidia</taxon>
        <taxon>Bacteroidales</taxon>
        <taxon>Muribaculaceae</taxon>
        <taxon>Muribaculaceae incertae sedis</taxon>
        <taxon>Candidatus Merdivivens</taxon>
    </lineage>
</organism>
<dbReference type="GO" id="GO:0102559">
    <property type="term" value="F:peptide chain release factor N(5)-glutamine methyltransferase activity"/>
    <property type="evidence" value="ECO:0007669"/>
    <property type="project" value="UniProtKB-EC"/>
</dbReference>
<evidence type="ECO:0000259" key="7">
    <source>
        <dbReference type="Pfam" id="PF17827"/>
    </source>
</evidence>
<dbReference type="CDD" id="cd02440">
    <property type="entry name" value="AdoMet_MTases"/>
    <property type="match status" value="1"/>
</dbReference>
<evidence type="ECO:0000256" key="5">
    <source>
        <dbReference type="ARBA" id="ARBA00048391"/>
    </source>
</evidence>
<dbReference type="GO" id="GO:0032259">
    <property type="term" value="P:methylation"/>
    <property type="evidence" value="ECO:0007669"/>
    <property type="project" value="UniProtKB-KW"/>
</dbReference>
<dbReference type="Pfam" id="PF17827">
    <property type="entry name" value="PrmC_N"/>
    <property type="match status" value="1"/>
</dbReference>
<evidence type="ECO:0000256" key="3">
    <source>
        <dbReference type="ARBA" id="ARBA00022679"/>
    </source>
</evidence>
<dbReference type="GO" id="GO:0003676">
    <property type="term" value="F:nucleic acid binding"/>
    <property type="evidence" value="ECO:0007669"/>
    <property type="project" value="InterPro"/>
</dbReference>
<evidence type="ECO:0000256" key="2">
    <source>
        <dbReference type="ARBA" id="ARBA00022603"/>
    </source>
</evidence>
<accession>A0A9D9J184</accession>
<dbReference type="PANTHER" id="PTHR18895:SF74">
    <property type="entry name" value="MTRF1L RELEASE FACTOR GLUTAMINE METHYLTRANSFERASE"/>
    <property type="match status" value="1"/>
</dbReference>
<dbReference type="PROSITE" id="PS00092">
    <property type="entry name" value="N6_MTASE"/>
    <property type="match status" value="1"/>
</dbReference>